<dbReference type="RefSeq" id="WP_013174427.1">
    <property type="nucleotide sequence ID" value="NC_014220.1"/>
</dbReference>
<sequence>MDQRPVNRGTYNPYRVIALVAVGLLALSLTTFGWLNYREQKLLASRGAELEVTGNIEADEVMVAFKVPGKIACFAVDEGDEVKPGQVLATLETDELKTQVAQAKAALEAAKVELIKAQNAVGLQSGVSLSQVQEAEAAVRQAQANLDICETTWKRIQDLYASGAVSAQDKDKAEAEYKAALARLAQAQAALEKAKSGELQVTLSENDVAAAQAQVALAQAKYDEAVVYLNNATLKSTLAGIVTLRLMEPGETVGAGTPVLRITDLKNTWVKVFVGENRIGRVKPGTKAKVKVAAFDNREFGGVVKWVNPAGDFATQKAVNDQYDRDIRSFEVKVSIPNPDLELKTGMTETVRFSADE</sequence>
<dbReference type="InterPro" id="IPR059052">
    <property type="entry name" value="HH_YbhG-like"/>
</dbReference>
<evidence type="ECO:0000259" key="4">
    <source>
        <dbReference type="Pfam" id="PF25954"/>
    </source>
</evidence>
<dbReference type="Pfam" id="PF25954">
    <property type="entry name" value="Beta-barrel_RND_2"/>
    <property type="match status" value="1"/>
</dbReference>
<keyword evidence="2" id="KW-1133">Transmembrane helix</keyword>
<feature type="coiled-coil region" evidence="1">
    <location>
        <begin position="93"/>
        <end position="197"/>
    </location>
</feature>
<dbReference type="Gene3D" id="2.40.30.170">
    <property type="match status" value="1"/>
</dbReference>
<keyword evidence="2" id="KW-0472">Membrane</keyword>
<keyword evidence="1" id="KW-0175">Coiled coil</keyword>
<dbReference type="HOGENOM" id="CLU_018816_6_1_9"/>
<evidence type="ECO:0000256" key="2">
    <source>
        <dbReference type="SAM" id="Phobius"/>
    </source>
</evidence>
<dbReference type="GO" id="GO:0015562">
    <property type="term" value="F:efflux transmembrane transporter activity"/>
    <property type="evidence" value="ECO:0007669"/>
    <property type="project" value="InterPro"/>
</dbReference>
<evidence type="ECO:0000256" key="1">
    <source>
        <dbReference type="SAM" id="Coils"/>
    </source>
</evidence>
<dbReference type="GO" id="GO:0005886">
    <property type="term" value="C:plasma membrane"/>
    <property type="evidence" value="ECO:0007669"/>
    <property type="project" value="TreeGrafter"/>
</dbReference>
<protein>
    <submittedName>
        <fullName evidence="5">Secretion protein HlyD family protein</fullName>
    </submittedName>
</protein>
<keyword evidence="2" id="KW-0812">Transmembrane</keyword>
<dbReference type="Gene3D" id="1.10.287.470">
    <property type="entry name" value="Helix hairpin bin"/>
    <property type="match status" value="1"/>
</dbReference>
<feature type="domain" description="CusB-like beta-barrel" evidence="4">
    <location>
        <begin position="269"/>
        <end position="356"/>
    </location>
</feature>
<dbReference type="AlphaFoldDB" id="D7CJD6"/>
<dbReference type="Proteomes" id="UP000000378">
    <property type="component" value="Chromosome"/>
</dbReference>
<organism evidence="5 6">
    <name type="scientific">Syntrophothermus lipocalidus (strain DSM 12680 / TGB-C1)</name>
    <dbReference type="NCBI Taxonomy" id="643648"/>
    <lineage>
        <taxon>Bacteria</taxon>
        <taxon>Bacillati</taxon>
        <taxon>Bacillota</taxon>
        <taxon>Clostridia</taxon>
        <taxon>Eubacteriales</taxon>
        <taxon>Syntrophomonadaceae</taxon>
        <taxon>Syntrophothermus</taxon>
    </lineage>
</organism>
<dbReference type="Gene3D" id="2.40.50.100">
    <property type="match status" value="1"/>
</dbReference>
<dbReference type="Pfam" id="PF25881">
    <property type="entry name" value="HH_YBHG"/>
    <property type="match status" value="1"/>
</dbReference>
<dbReference type="STRING" id="643648.Slip_0238"/>
<dbReference type="eggNOG" id="COG1566">
    <property type="taxonomic scope" value="Bacteria"/>
</dbReference>
<reference evidence="6" key="1">
    <citation type="journal article" date="2010" name="Stand. Genomic Sci.">
        <title>Complete genome sequence of Syntrophothermus lipocalidus type strain (TGB-C1T).</title>
        <authorList>
            <consortium name="US DOE Joint Genome Institute (JGI-PGF)"/>
            <person name="Djao O."/>
            <person name="Zhang X."/>
            <person name="Lucas S."/>
            <person name="Lapidus A."/>
            <person name="Glavina Del Rio T."/>
            <person name="Nolan M."/>
            <person name="Tice H."/>
            <person name="Cheng J."/>
            <person name="Han C."/>
            <person name="Tapia R."/>
            <person name="Goodwin L."/>
            <person name="Pitluck S."/>
            <person name="Liolios K."/>
            <person name="Ivanova N."/>
            <person name="Mavromatis K."/>
            <person name="Mikhailova N."/>
            <person name="Ovchinnikova G."/>
            <person name="Pati A."/>
            <person name="Brambilla E."/>
            <person name="Chen A."/>
            <person name="Palaniappan K."/>
            <person name="Land M."/>
            <person name="Hauser L."/>
            <person name="Chang Y."/>
            <person name="Jeffries C."/>
            <person name="Rohde M."/>
            <person name="Sikorski J."/>
            <person name="Spring S."/>
            <person name="Goker M."/>
            <person name="Detter J."/>
            <person name="Woyke T."/>
            <person name="Bristow J."/>
            <person name="Eisen J."/>
            <person name="Markowitz V."/>
            <person name="Hugenholtz P."/>
            <person name="Kyrpides N."/>
            <person name="Klenk H."/>
        </authorList>
    </citation>
    <scope>NUCLEOTIDE SEQUENCE [LARGE SCALE GENOMIC DNA]</scope>
    <source>
        <strain evidence="6">DSM 12680 / TGB-C1</strain>
    </source>
</reference>
<gene>
    <name evidence="5" type="ordered locus">Slip_0238</name>
</gene>
<evidence type="ECO:0000313" key="5">
    <source>
        <dbReference type="EMBL" id="ADI01025.1"/>
    </source>
</evidence>
<reference evidence="5 6" key="2">
    <citation type="journal article" date="2010" name="Stand. Genomic Sci.">
        <title>Complete genome sequence of Syntrophothermus lipocalidus type strain (TGB-C1).</title>
        <authorList>
            <person name="Djao O.D."/>
            <person name="Zhang X."/>
            <person name="Lucas S."/>
            <person name="Lapidus A."/>
            <person name="Del Rio T.G."/>
            <person name="Nolan M."/>
            <person name="Tice H."/>
            <person name="Cheng J.F."/>
            <person name="Han C."/>
            <person name="Tapia R."/>
            <person name="Goodwin L."/>
            <person name="Pitluck S."/>
            <person name="Liolios K."/>
            <person name="Ivanova N."/>
            <person name="Mavromatis K."/>
            <person name="Mikhailova N."/>
            <person name="Ovchinnikova G."/>
            <person name="Pati A."/>
            <person name="Brambilla E."/>
            <person name="Chen A."/>
            <person name="Palaniappan K."/>
            <person name="Land M."/>
            <person name="Hauser L."/>
            <person name="Chang Y.J."/>
            <person name="Jeffries C.D."/>
            <person name="Rohde M."/>
            <person name="Sikorski J."/>
            <person name="Spring S."/>
            <person name="Goker M."/>
            <person name="Detter J.C."/>
            <person name="Woyke T."/>
            <person name="Bristow J."/>
            <person name="Eisen J.A."/>
            <person name="Markowitz V."/>
            <person name="Hugenholtz P."/>
            <person name="Kyrpides N.C."/>
            <person name="Klenk H.P."/>
        </authorList>
    </citation>
    <scope>NUCLEOTIDE SEQUENCE [LARGE SCALE GENOMIC DNA]</scope>
    <source>
        <strain evidence="6">DSM 12680 / TGB-C1</strain>
    </source>
</reference>
<dbReference type="InterPro" id="IPR058792">
    <property type="entry name" value="Beta-barrel_RND_2"/>
</dbReference>
<accession>D7CJD6</accession>
<proteinExistence type="predicted"/>
<dbReference type="KEGG" id="slp:Slip_0238"/>
<dbReference type="OrthoDB" id="250565at2"/>
<name>D7CJD6_SYNLT</name>
<evidence type="ECO:0000313" key="6">
    <source>
        <dbReference type="Proteomes" id="UP000000378"/>
    </source>
</evidence>
<keyword evidence="6" id="KW-1185">Reference proteome</keyword>
<feature type="domain" description="YbhG-like alpha-helical hairpin" evidence="3">
    <location>
        <begin position="96"/>
        <end position="221"/>
    </location>
</feature>
<dbReference type="SUPFAM" id="SSF111369">
    <property type="entry name" value="HlyD-like secretion proteins"/>
    <property type="match status" value="2"/>
</dbReference>
<evidence type="ECO:0000259" key="3">
    <source>
        <dbReference type="Pfam" id="PF25881"/>
    </source>
</evidence>
<feature type="transmembrane region" description="Helical" evidence="2">
    <location>
        <begin position="16"/>
        <end position="37"/>
    </location>
</feature>
<dbReference type="PANTHER" id="PTHR30438">
    <property type="entry name" value="36 KDA ANTIGEN-RELATED"/>
    <property type="match status" value="1"/>
</dbReference>
<dbReference type="EMBL" id="CP002048">
    <property type="protein sequence ID" value="ADI01025.1"/>
    <property type="molecule type" value="Genomic_DNA"/>
</dbReference>
<dbReference type="PANTHER" id="PTHR30438:SF2">
    <property type="entry name" value="MEMBRANE PROTEIN"/>
    <property type="match status" value="1"/>
</dbReference>